<dbReference type="AlphaFoldDB" id="A0A1F8GRM6"/>
<name>A0A1F8GRM6_9BACT</name>
<dbReference type="GO" id="GO:0046872">
    <property type="term" value="F:metal ion binding"/>
    <property type="evidence" value="ECO:0007669"/>
    <property type="project" value="InterPro"/>
</dbReference>
<organism evidence="3 4">
    <name type="scientific">Candidatus Yanofskybacteria bacterium RIFCSPLOWO2_01_FULL_49_17</name>
    <dbReference type="NCBI Taxonomy" id="1802700"/>
    <lineage>
        <taxon>Bacteria</taxon>
        <taxon>Candidatus Yanofskyibacteriota</taxon>
    </lineage>
</organism>
<accession>A0A1F8GRM6</accession>
<dbReference type="InterPro" id="IPR011761">
    <property type="entry name" value="ATP-grasp"/>
</dbReference>
<keyword evidence="1" id="KW-0547">Nucleotide-binding</keyword>
<gene>
    <name evidence="3" type="ORF">A2941_00160</name>
</gene>
<sequence>MITTVIVANAAEAFEQLLEKVSKTDEGARRIRHEMTLSQRAFFYGGDNKVIITPQPIPEELIRRNAALCGFSNVLNICPEKLTVALSRSASRNTALIELLTKILPKDNSVEFLPYAAVPAFRIFVREVRKTGIQATTEEDSDAFPQWVSEYLDSKVGFRAEMQRLAGANRRIQIPEGFVGRNAKEAISMAEWFYARGHSAVIKTNFGESGWGLWALKAEAVLNATAARKAFRLLISSDPIWRNTLFVVEEFIEADESVAGGSPSVELFIGNDSPRATYCCGQLLDSGKFFGIEMGKGILPRRIKDALVQIALAVGDRYHELGYRGFCDIDFVVARNGDLYAVETNPRRTGGTHVYDLAKRLFGNSWESERYFLSHDSFQYGAHVLSAGDLLEITQPLLFPIRGKQRGVVITSVNPTDPVIGYVIIETDKKSGARTQPHLHSLFGTVR</sequence>
<proteinExistence type="predicted"/>
<dbReference type="SUPFAM" id="SSF56059">
    <property type="entry name" value="Glutathione synthetase ATP-binding domain-like"/>
    <property type="match status" value="1"/>
</dbReference>
<comment type="caution">
    <text evidence="3">The sequence shown here is derived from an EMBL/GenBank/DDBJ whole genome shotgun (WGS) entry which is preliminary data.</text>
</comment>
<protein>
    <recommendedName>
        <fullName evidence="2">ATP-grasp domain-containing protein</fullName>
    </recommendedName>
</protein>
<evidence type="ECO:0000313" key="3">
    <source>
        <dbReference type="EMBL" id="OGN27099.1"/>
    </source>
</evidence>
<evidence type="ECO:0000313" key="4">
    <source>
        <dbReference type="Proteomes" id="UP000178444"/>
    </source>
</evidence>
<reference evidence="3 4" key="1">
    <citation type="journal article" date="2016" name="Nat. Commun.">
        <title>Thousands of microbial genomes shed light on interconnected biogeochemical processes in an aquifer system.</title>
        <authorList>
            <person name="Anantharaman K."/>
            <person name="Brown C.T."/>
            <person name="Hug L.A."/>
            <person name="Sharon I."/>
            <person name="Castelle C.J."/>
            <person name="Probst A.J."/>
            <person name="Thomas B.C."/>
            <person name="Singh A."/>
            <person name="Wilkins M.J."/>
            <person name="Karaoz U."/>
            <person name="Brodie E.L."/>
            <person name="Williams K.H."/>
            <person name="Hubbard S.S."/>
            <person name="Banfield J.F."/>
        </authorList>
    </citation>
    <scope>NUCLEOTIDE SEQUENCE [LARGE SCALE GENOMIC DNA]</scope>
</reference>
<dbReference type="Proteomes" id="UP000178444">
    <property type="component" value="Unassembled WGS sequence"/>
</dbReference>
<dbReference type="GO" id="GO:0005524">
    <property type="term" value="F:ATP binding"/>
    <property type="evidence" value="ECO:0007669"/>
    <property type="project" value="UniProtKB-UniRule"/>
</dbReference>
<evidence type="ECO:0000256" key="1">
    <source>
        <dbReference type="PROSITE-ProRule" id="PRU00409"/>
    </source>
</evidence>
<dbReference type="EMBL" id="MGKO01000016">
    <property type="protein sequence ID" value="OGN27099.1"/>
    <property type="molecule type" value="Genomic_DNA"/>
</dbReference>
<dbReference type="PROSITE" id="PS50975">
    <property type="entry name" value="ATP_GRASP"/>
    <property type="match status" value="1"/>
</dbReference>
<dbReference type="Gene3D" id="3.30.470.20">
    <property type="entry name" value="ATP-grasp fold, B domain"/>
    <property type="match status" value="1"/>
</dbReference>
<evidence type="ECO:0000259" key="2">
    <source>
        <dbReference type="PROSITE" id="PS50975"/>
    </source>
</evidence>
<feature type="domain" description="ATP-grasp" evidence="2">
    <location>
        <begin position="164"/>
        <end position="375"/>
    </location>
</feature>
<keyword evidence="1" id="KW-0067">ATP-binding</keyword>